<sequence length="54" mass="6298">MVSPSWLSFFYEKYFFAGNVEIVQESQGGASRRPFVKWQDSGWTRNKSHTHGDN</sequence>
<name>A0ABS4HRY9_9BACL</name>
<comment type="caution">
    <text evidence="1">The sequence shown here is derived from an EMBL/GenBank/DDBJ whole genome shotgun (WGS) entry which is preliminary data.</text>
</comment>
<dbReference type="Proteomes" id="UP001519344">
    <property type="component" value="Unassembled WGS sequence"/>
</dbReference>
<gene>
    <name evidence="1" type="ORF">J2Z65_000575</name>
</gene>
<evidence type="ECO:0000313" key="1">
    <source>
        <dbReference type="EMBL" id="MBP1961381.1"/>
    </source>
</evidence>
<dbReference type="EMBL" id="JAGGKV010000001">
    <property type="protein sequence ID" value="MBP1961381.1"/>
    <property type="molecule type" value="Genomic_DNA"/>
</dbReference>
<reference evidence="1 2" key="1">
    <citation type="submission" date="2021-03" db="EMBL/GenBank/DDBJ databases">
        <title>Genomic Encyclopedia of Type Strains, Phase IV (KMG-IV): sequencing the most valuable type-strain genomes for metagenomic binning, comparative biology and taxonomic classification.</title>
        <authorList>
            <person name="Goeker M."/>
        </authorList>
    </citation>
    <scope>NUCLEOTIDE SEQUENCE [LARGE SCALE GENOMIC DNA]</scope>
    <source>
        <strain evidence="1 2">DSM 24950</strain>
    </source>
</reference>
<protein>
    <submittedName>
        <fullName evidence="1">Uncharacterized protein</fullName>
    </submittedName>
</protein>
<evidence type="ECO:0000313" key="2">
    <source>
        <dbReference type="Proteomes" id="UP001519344"/>
    </source>
</evidence>
<accession>A0ABS4HRY9</accession>
<proteinExistence type="predicted"/>
<keyword evidence="2" id="KW-1185">Reference proteome</keyword>
<organism evidence="1 2">
    <name type="scientific">Paenibacillus aceris</name>
    <dbReference type="NCBI Taxonomy" id="869555"/>
    <lineage>
        <taxon>Bacteria</taxon>
        <taxon>Bacillati</taxon>
        <taxon>Bacillota</taxon>
        <taxon>Bacilli</taxon>
        <taxon>Bacillales</taxon>
        <taxon>Paenibacillaceae</taxon>
        <taxon>Paenibacillus</taxon>
    </lineage>
</organism>